<proteinExistence type="predicted"/>
<dbReference type="EMBL" id="SRLO01000701">
    <property type="protein sequence ID" value="TNN48332.1"/>
    <property type="molecule type" value="Genomic_DNA"/>
</dbReference>
<comment type="caution">
    <text evidence="1">The sequence shown here is derived from an EMBL/GenBank/DDBJ whole genome shotgun (WGS) entry which is preliminary data.</text>
</comment>
<reference evidence="1 2" key="1">
    <citation type="submission" date="2019-03" db="EMBL/GenBank/DDBJ databases">
        <title>First draft genome of Liparis tanakae, snailfish: a comprehensive survey of snailfish specific genes.</title>
        <authorList>
            <person name="Kim W."/>
            <person name="Song I."/>
            <person name="Jeong J.-H."/>
            <person name="Kim D."/>
            <person name="Kim S."/>
            <person name="Ryu S."/>
            <person name="Song J.Y."/>
            <person name="Lee S.K."/>
        </authorList>
    </citation>
    <scope>NUCLEOTIDE SEQUENCE [LARGE SCALE GENOMIC DNA]</scope>
    <source>
        <tissue evidence="1">Muscle</tissue>
    </source>
</reference>
<evidence type="ECO:0000313" key="1">
    <source>
        <dbReference type="EMBL" id="TNN48332.1"/>
    </source>
</evidence>
<dbReference type="AlphaFoldDB" id="A0A4Z2G6Z9"/>
<organism evidence="1 2">
    <name type="scientific">Liparis tanakae</name>
    <name type="common">Tanaka's snailfish</name>
    <dbReference type="NCBI Taxonomy" id="230148"/>
    <lineage>
        <taxon>Eukaryota</taxon>
        <taxon>Metazoa</taxon>
        <taxon>Chordata</taxon>
        <taxon>Craniata</taxon>
        <taxon>Vertebrata</taxon>
        <taxon>Euteleostomi</taxon>
        <taxon>Actinopterygii</taxon>
        <taxon>Neopterygii</taxon>
        <taxon>Teleostei</taxon>
        <taxon>Neoteleostei</taxon>
        <taxon>Acanthomorphata</taxon>
        <taxon>Eupercaria</taxon>
        <taxon>Perciformes</taxon>
        <taxon>Cottioidei</taxon>
        <taxon>Cottales</taxon>
        <taxon>Liparidae</taxon>
        <taxon>Liparis</taxon>
    </lineage>
</organism>
<dbReference type="Proteomes" id="UP000314294">
    <property type="component" value="Unassembled WGS sequence"/>
</dbReference>
<sequence length="88" mass="9102">MPPPCSVKAAKPPDCPLGSGRQVLICQGLICQGLICQGLICQGLITDSSSETMKPAAIAILFPVHLPSHRTDLSHPGSVRLGTGSLTL</sequence>
<accession>A0A4Z2G6Z9</accession>
<protein>
    <submittedName>
        <fullName evidence="1">Uncharacterized protein</fullName>
    </submittedName>
</protein>
<keyword evidence="2" id="KW-1185">Reference proteome</keyword>
<name>A0A4Z2G6Z9_9TELE</name>
<evidence type="ECO:0000313" key="2">
    <source>
        <dbReference type="Proteomes" id="UP000314294"/>
    </source>
</evidence>
<gene>
    <name evidence="1" type="ORF">EYF80_041450</name>
</gene>